<evidence type="ECO:0000313" key="12">
    <source>
        <dbReference type="WBParaSite" id="TTAC_0001143301-mRNA-1"/>
    </source>
</evidence>
<dbReference type="GO" id="GO:0008270">
    <property type="term" value="F:zinc ion binding"/>
    <property type="evidence" value="ECO:0007669"/>
    <property type="project" value="UniProtKB-KW"/>
</dbReference>
<dbReference type="AlphaFoldDB" id="A0A0R3XD06"/>
<dbReference type="InterPro" id="IPR002717">
    <property type="entry name" value="HAT_MYST-type"/>
</dbReference>
<sequence length="103" mass="11296">MYSISSFNAYFCPLPGYLLSRIEGVSGSPEKPLSDLGRLSYESYWRSTLLPLIFNTEGNSGGTLTSVVTIRQMTEATGIDVHDVVNTLQQLASSVQLDSQCDR</sequence>
<comment type="subcellular location">
    <subcellularLocation>
        <location evidence="8">Nucleus</location>
    </subcellularLocation>
</comment>
<evidence type="ECO:0000259" key="9">
    <source>
        <dbReference type="PROSITE" id="PS51726"/>
    </source>
</evidence>
<dbReference type="Gene3D" id="3.40.630.30">
    <property type="match status" value="1"/>
</dbReference>
<dbReference type="GO" id="GO:0005634">
    <property type="term" value="C:nucleus"/>
    <property type="evidence" value="ECO:0007669"/>
    <property type="project" value="UniProtKB-SubCell"/>
</dbReference>
<comment type="catalytic activity">
    <reaction evidence="8">
        <text>L-lysyl-[protein] + acetyl-CoA = N(6)-acetyl-L-lysyl-[protein] + CoA + H(+)</text>
        <dbReference type="Rhea" id="RHEA:45948"/>
        <dbReference type="Rhea" id="RHEA-COMP:9752"/>
        <dbReference type="Rhea" id="RHEA-COMP:10731"/>
        <dbReference type="ChEBI" id="CHEBI:15378"/>
        <dbReference type="ChEBI" id="CHEBI:29969"/>
        <dbReference type="ChEBI" id="CHEBI:57287"/>
        <dbReference type="ChEBI" id="CHEBI:57288"/>
        <dbReference type="ChEBI" id="CHEBI:61930"/>
        <dbReference type="EC" id="2.3.1.48"/>
    </reaction>
</comment>
<evidence type="ECO:0000256" key="1">
    <source>
        <dbReference type="ARBA" id="ARBA00010107"/>
    </source>
</evidence>
<dbReference type="GO" id="GO:0004402">
    <property type="term" value="F:histone acetyltransferase activity"/>
    <property type="evidence" value="ECO:0007669"/>
    <property type="project" value="InterPro"/>
</dbReference>
<keyword evidence="4" id="KW-0479">Metal-binding</keyword>
<dbReference type="GO" id="GO:0000785">
    <property type="term" value="C:chromatin"/>
    <property type="evidence" value="ECO:0007669"/>
    <property type="project" value="TreeGrafter"/>
</dbReference>
<keyword evidence="6" id="KW-0007">Acetylation</keyword>
<dbReference type="EC" id="2.3.1.48" evidence="2 8"/>
<evidence type="ECO:0000256" key="7">
    <source>
        <dbReference type="PIRSR" id="PIRSR602717-51"/>
    </source>
</evidence>
<keyword evidence="4" id="KW-0863">Zinc-finger</keyword>
<proteinExistence type="inferred from homology"/>
<evidence type="ECO:0000256" key="5">
    <source>
        <dbReference type="ARBA" id="ARBA00022833"/>
    </source>
</evidence>
<evidence type="ECO:0000256" key="6">
    <source>
        <dbReference type="ARBA" id="ARBA00022990"/>
    </source>
</evidence>
<dbReference type="InterPro" id="IPR050603">
    <property type="entry name" value="MYST_HAT"/>
</dbReference>
<dbReference type="OrthoDB" id="787137at2759"/>
<dbReference type="GO" id="GO:0006357">
    <property type="term" value="P:regulation of transcription by RNA polymerase II"/>
    <property type="evidence" value="ECO:0007669"/>
    <property type="project" value="TreeGrafter"/>
</dbReference>
<dbReference type="Gene3D" id="1.10.10.10">
    <property type="entry name" value="Winged helix-like DNA-binding domain superfamily/Winged helix DNA-binding domain"/>
    <property type="match status" value="1"/>
</dbReference>
<dbReference type="Proteomes" id="UP000274429">
    <property type="component" value="Unassembled WGS sequence"/>
</dbReference>
<evidence type="ECO:0000313" key="10">
    <source>
        <dbReference type="EMBL" id="VDM36427.1"/>
    </source>
</evidence>
<comment type="similarity">
    <text evidence="1 8">Belongs to the MYST (SAS/MOZ) family.</text>
</comment>
<feature type="active site" description="Proton donor/acceptor" evidence="7">
    <location>
        <position position="30"/>
    </location>
</feature>
<dbReference type="PANTHER" id="PTHR10615:SF161">
    <property type="entry name" value="HISTONE ACETYLTRANSFERASE KAT7"/>
    <property type="match status" value="1"/>
</dbReference>
<feature type="domain" description="MYST-type HAT" evidence="9">
    <location>
        <begin position="1"/>
        <end position="103"/>
    </location>
</feature>
<name>A0A0R3XD06_HYDTA</name>
<keyword evidence="5" id="KW-0862">Zinc</keyword>
<dbReference type="InterPro" id="IPR036388">
    <property type="entry name" value="WH-like_DNA-bd_sf"/>
</dbReference>
<dbReference type="STRING" id="6205.A0A0R3XD06"/>
<keyword evidence="11" id="KW-1185">Reference proteome</keyword>
<organism evidence="12">
    <name type="scientific">Hydatigena taeniaeformis</name>
    <name type="common">Feline tapeworm</name>
    <name type="synonym">Taenia taeniaeformis</name>
    <dbReference type="NCBI Taxonomy" id="6205"/>
    <lineage>
        <taxon>Eukaryota</taxon>
        <taxon>Metazoa</taxon>
        <taxon>Spiralia</taxon>
        <taxon>Lophotrochozoa</taxon>
        <taxon>Platyhelminthes</taxon>
        <taxon>Cestoda</taxon>
        <taxon>Eucestoda</taxon>
        <taxon>Cyclophyllidea</taxon>
        <taxon>Taeniidae</taxon>
        <taxon>Hydatigera</taxon>
    </lineage>
</organism>
<evidence type="ECO:0000256" key="2">
    <source>
        <dbReference type="ARBA" id="ARBA00013184"/>
    </source>
</evidence>
<keyword evidence="3" id="KW-0808">Transferase</keyword>
<evidence type="ECO:0000256" key="3">
    <source>
        <dbReference type="ARBA" id="ARBA00022679"/>
    </source>
</evidence>
<protein>
    <recommendedName>
        <fullName evidence="2 8">Histone acetyltransferase</fullName>
        <ecNumber evidence="2 8">2.3.1.48</ecNumber>
    </recommendedName>
</protein>
<dbReference type="EMBL" id="UYWX01024086">
    <property type="protein sequence ID" value="VDM36427.1"/>
    <property type="molecule type" value="Genomic_DNA"/>
</dbReference>
<keyword evidence="8" id="KW-0539">Nucleus</keyword>
<evidence type="ECO:0000256" key="4">
    <source>
        <dbReference type="ARBA" id="ARBA00022771"/>
    </source>
</evidence>
<dbReference type="SUPFAM" id="SSF55729">
    <property type="entry name" value="Acyl-CoA N-acyltransferases (Nat)"/>
    <property type="match status" value="1"/>
</dbReference>
<reference evidence="10 11" key="2">
    <citation type="submission" date="2018-11" db="EMBL/GenBank/DDBJ databases">
        <authorList>
            <consortium name="Pathogen Informatics"/>
        </authorList>
    </citation>
    <scope>NUCLEOTIDE SEQUENCE [LARGE SCALE GENOMIC DNA]</scope>
</reference>
<evidence type="ECO:0000256" key="8">
    <source>
        <dbReference type="RuleBase" id="RU361211"/>
    </source>
</evidence>
<dbReference type="GO" id="GO:0003712">
    <property type="term" value="F:transcription coregulator activity"/>
    <property type="evidence" value="ECO:0007669"/>
    <property type="project" value="TreeGrafter"/>
</dbReference>
<dbReference type="PROSITE" id="PS51726">
    <property type="entry name" value="MYST_HAT"/>
    <property type="match status" value="1"/>
</dbReference>
<accession>A0A0R3XD06</accession>
<dbReference type="GO" id="GO:0003682">
    <property type="term" value="F:chromatin binding"/>
    <property type="evidence" value="ECO:0007669"/>
    <property type="project" value="TreeGrafter"/>
</dbReference>
<dbReference type="PANTHER" id="PTHR10615">
    <property type="entry name" value="HISTONE ACETYLTRANSFERASE"/>
    <property type="match status" value="1"/>
</dbReference>
<dbReference type="WBParaSite" id="TTAC_0001143301-mRNA-1">
    <property type="protein sequence ID" value="TTAC_0001143301-mRNA-1"/>
    <property type="gene ID" value="TTAC_0001143301"/>
</dbReference>
<dbReference type="InterPro" id="IPR016181">
    <property type="entry name" value="Acyl_CoA_acyltransferase"/>
</dbReference>
<evidence type="ECO:0000313" key="11">
    <source>
        <dbReference type="Proteomes" id="UP000274429"/>
    </source>
</evidence>
<reference evidence="12" key="1">
    <citation type="submission" date="2017-02" db="UniProtKB">
        <authorList>
            <consortium name="WormBaseParasite"/>
        </authorList>
    </citation>
    <scope>IDENTIFICATION</scope>
</reference>
<gene>
    <name evidence="10" type="ORF">TTAC_LOCUS11416</name>
</gene>
<dbReference type="Pfam" id="PF01853">
    <property type="entry name" value="MOZ_SAS"/>
    <property type="match status" value="1"/>
</dbReference>